<feature type="coiled-coil region" evidence="1">
    <location>
        <begin position="84"/>
        <end position="111"/>
    </location>
</feature>
<evidence type="ECO:0000313" key="3">
    <source>
        <dbReference type="Proteomes" id="UP000317303"/>
    </source>
</evidence>
<dbReference type="OrthoDB" id="3556585at2"/>
<accession>A0A660CKI5</accession>
<dbReference type="Proteomes" id="UP000317303">
    <property type="component" value="Unassembled WGS sequence"/>
</dbReference>
<protein>
    <recommendedName>
        <fullName evidence="4">Excreted virulence factor EspC (Type VII ESX diderm)</fullName>
    </recommendedName>
</protein>
<keyword evidence="3" id="KW-1185">Reference proteome</keyword>
<organism evidence="2 3">
    <name type="scientific">Prauserella rugosa</name>
    <dbReference type="NCBI Taxonomy" id="43354"/>
    <lineage>
        <taxon>Bacteria</taxon>
        <taxon>Bacillati</taxon>
        <taxon>Actinomycetota</taxon>
        <taxon>Actinomycetes</taxon>
        <taxon>Pseudonocardiales</taxon>
        <taxon>Pseudonocardiaceae</taxon>
        <taxon>Prauserella</taxon>
    </lineage>
</organism>
<evidence type="ECO:0008006" key="4">
    <source>
        <dbReference type="Google" id="ProtNLM"/>
    </source>
</evidence>
<reference evidence="2 3" key="1">
    <citation type="submission" date="2019-07" db="EMBL/GenBank/DDBJ databases">
        <title>R&amp;d 2014.</title>
        <authorList>
            <person name="Klenk H.-P."/>
        </authorList>
    </citation>
    <scope>NUCLEOTIDE SEQUENCE [LARGE SCALE GENOMIC DNA]</scope>
    <source>
        <strain evidence="2 3">DSM 43194</strain>
    </source>
</reference>
<comment type="caution">
    <text evidence="2">The sequence shown here is derived from an EMBL/GenBank/DDBJ whole genome shotgun (WGS) entry which is preliminary data.</text>
</comment>
<gene>
    <name evidence="2" type="ORF">JD82_03410</name>
</gene>
<evidence type="ECO:0000256" key="1">
    <source>
        <dbReference type="SAM" id="Coils"/>
    </source>
</evidence>
<dbReference type="RefSeq" id="WP_036877780.1">
    <property type="nucleotide sequence ID" value="NZ_JOIJ01000033.1"/>
</dbReference>
<proteinExistence type="predicted"/>
<sequence>MADAEQQSGALLESAKSGGFRVSENAAKPIRDALIEAQNDVGNILDEATDLAQEPQLGSGPYAKQVAAHVQQSADGPQGVLPMLRQLRTILRDSEQALKIAEDNYREAEEQQKSTFNGNA</sequence>
<keyword evidence="1" id="KW-0175">Coiled coil</keyword>
<name>A0A660CKI5_9PSEU</name>
<dbReference type="AlphaFoldDB" id="A0A660CKI5"/>
<evidence type="ECO:0000313" key="2">
    <source>
        <dbReference type="EMBL" id="TWH21545.1"/>
    </source>
</evidence>
<dbReference type="EMBL" id="VLJV01000001">
    <property type="protein sequence ID" value="TWH21545.1"/>
    <property type="molecule type" value="Genomic_DNA"/>
</dbReference>